<sequence length="56" mass="7033">MNRDMPPEELKYILQSYFLFPNSFEQQFFVLLSLFYLLFYEQLYFFCLYYTTNCLP</sequence>
<organism evidence="2">
    <name type="scientific">Siphoviridae sp. ct2D011</name>
    <dbReference type="NCBI Taxonomy" id="2825314"/>
    <lineage>
        <taxon>Viruses</taxon>
        <taxon>Duplodnaviria</taxon>
        <taxon>Heunggongvirae</taxon>
        <taxon>Uroviricota</taxon>
        <taxon>Caudoviricetes</taxon>
    </lineage>
</organism>
<feature type="transmembrane region" description="Helical" evidence="1">
    <location>
        <begin position="28"/>
        <end position="50"/>
    </location>
</feature>
<dbReference type="EMBL" id="BK016226">
    <property type="protein sequence ID" value="DAG03266.1"/>
    <property type="molecule type" value="Genomic_DNA"/>
</dbReference>
<protein>
    <submittedName>
        <fullName evidence="2">Uncharacterized protein</fullName>
    </submittedName>
</protein>
<keyword evidence="1" id="KW-0472">Membrane</keyword>
<evidence type="ECO:0000256" key="1">
    <source>
        <dbReference type="SAM" id="Phobius"/>
    </source>
</evidence>
<proteinExistence type="predicted"/>
<evidence type="ECO:0000313" key="2">
    <source>
        <dbReference type="EMBL" id="DAG03266.1"/>
    </source>
</evidence>
<accession>A0A8S5V919</accession>
<keyword evidence="1" id="KW-0812">Transmembrane</keyword>
<reference evidence="2" key="1">
    <citation type="journal article" date="2021" name="Proc. Natl. Acad. Sci. U.S.A.">
        <title>A Catalog of Tens of Thousands of Viruses from Human Metagenomes Reveals Hidden Associations with Chronic Diseases.</title>
        <authorList>
            <person name="Tisza M.J."/>
            <person name="Buck C.B."/>
        </authorList>
    </citation>
    <scope>NUCLEOTIDE SEQUENCE</scope>
    <source>
        <strain evidence="2">Ct2D011</strain>
    </source>
</reference>
<keyword evidence="1" id="KW-1133">Transmembrane helix</keyword>
<name>A0A8S5V919_9CAUD</name>